<proteinExistence type="predicted"/>
<organism evidence="4 5">
    <name type="scientific">Tilletia horrida</name>
    <dbReference type="NCBI Taxonomy" id="155126"/>
    <lineage>
        <taxon>Eukaryota</taxon>
        <taxon>Fungi</taxon>
        <taxon>Dikarya</taxon>
        <taxon>Basidiomycota</taxon>
        <taxon>Ustilaginomycotina</taxon>
        <taxon>Exobasidiomycetes</taxon>
        <taxon>Tilletiales</taxon>
        <taxon>Tilletiaceae</taxon>
        <taxon>Tilletia</taxon>
    </lineage>
</organism>
<dbReference type="EMBL" id="JAPDMZ010000035">
    <property type="protein sequence ID" value="KAK0554681.1"/>
    <property type="molecule type" value="Genomic_DNA"/>
</dbReference>
<evidence type="ECO:0000256" key="1">
    <source>
        <dbReference type="ARBA" id="ARBA00022737"/>
    </source>
</evidence>
<gene>
    <name evidence="4" type="ORF">OC846_002015</name>
</gene>
<dbReference type="AlphaFoldDB" id="A0AAN6GRZ5"/>
<dbReference type="PANTHER" id="PTHR22870">
    <property type="entry name" value="REGULATOR OF CHROMOSOME CONDENSATION"/>
    <property type="match status" value="1"/>
</dbReference>
<name>A0AAN6GRZ5_9BASI</name>
<feature type="compositionally biased region" description="Basic and acidic residues" evidence="3">
    <location>
        <begin position="31"/>
        <end position="42"/>
    </location>
</feature>
<dbReference type="InterPro" id="IPR051210">
    <property type="entry name" value="Ub_ligase/GEF_domain"/>
</dbReference>
<reference evidence="4" key="1">
    <citation type="journal article" date="2023" name="PhytoFront">
        <title>Draft Genome Resources of Seven Strains of Tilletia horrida, Causal Agent of Kernel Smut of Rice.</title>
        <authorList>
            <person name="Khanal S."/>
            <person name="Antony Babu S."/>
            <person name="Zhou X.G."/>
        </authorList>
    </citation>
    <scope>NUCLEOTIDE SEQUENCE</scope>
    <source>
        <strain evidence="4">TX6</strain>
    </source>
</reference>
<accession>A0AAN6GRZ5</accession>
<protein>
    <recommendedName>
        <fullName evidence="6">RCC1/BLIP-II protein</fullName>
    </recommendedName>
</protein>
<dbReference type="PRINTS" id="PR00633">
    <property type="entry name" value="RCCNDNSATION"/>
</dbReference>
<dbReference type="Proteomes" id="UP001176517">
    <property type="component" value="Unassembled WGS sequence"/>
</dbReference>
<evidence type="ECO:0000256" key="2">
    <source>
        <dbReference type="PROSITE-ProRule" id="PRU00235"/>
    </source>
</evidence>
<keyword evidence="5" id="KW-1185">Reference proteome</keyword>
<dbReference type="Pfam" id="PF00415">
    <property type="entry name" value="RCC1"/>
    <property type="match status" value="1"/>
</dbReference>
<sequence length="448" mass="47398">MGHDAQYGVSFTHLAASPSHSLLAYRTLPPSKHELPEPDERPASSPHELPGPDGDHVNVDDPNRYAGLEKIIAIGKNTFSELGLGFSSHEQTWGMVQSTNNFSGSHKIKHLGAGLNTSYAVMKSSQSSSDTLLAWGNHSLGQLGLGAGQSRSSSGDPQLLLYSVPKQVQLPALSGDAEGSEARIDQVAIGLDHALVLRSWQNKEGQRNAQVLGCGLNTDAQLGLPVATTHTFEALPNEINGAPTRISAGGDTSIAFDANAQTAWAWGNSEYAQAISNGKPLDRIETPTCIKHELQEALGSEQIKDIANGGSFTVVLTDSGKVFSIGYGAIGVSCSTGAPSSHTLLPIPSLANHNVVRIACGLEYAAAVTDDGRLFVWGLDSRFGRLGLGFSGQSSADPRVFEPREVALPSSLTDSSYRFEAVVCGGDAFWVLIEQEDGTGQEGRWLGR</sequence>
<evidence type="ECO:0000313" key="4">
    <source>
        <dbReference type="EMBL" id="KAK0554681.1"/>
    </source>
</evidence>
<dbReference type="PANTHER" id="PTHR22870:SF408">
    <property type="entry name" value="OS09G0560450 PROTEIN"/>
    <property type="match status" value="1"/>
</dbReference>
<evidence type="ECO:0000256" key="3">
    <source>
        <dbReference type="SAM" id="MobiDB-lite"/>
    </source>
</evidence>
<keyword evidence="1" id="KW-0677">Repeat</keyword>
<dbReference type="PROSITE" id="PS50012">
    <property type="entry name" value="RCC1_3"/>
    <property type="match status" value="2"/>
</dbReference>
<evidence type="ECO:0000313" key="5">
    <source>
        <dbReference type="Proteomes" id="UP001176517"/>
    </source>
</evidence>
<dbReference type="Gene3D" id="2.130.10.30">
    <property type="entry name" value="Regulator of chromosome condensation 1/beta-lactamase-inhibitor protein II"/>
    <property type="match status" value="2"/>
</dbReference>
<evidence type="ECO:0008006" key="6">
    <source>
        <dbReference type="Google" id="ProtNLM"/>
    </source>
</evidence>
<feature type="region of interest" description="Disordered" evidence="3">
    <location>
        <begin position="29"/>
        <end position="62"/>
    </location>
</feature>
<feature type="repeat" description="RCC1" evidence="2">
    <location>
        <begin position="372"/>
        <end position="435"/>
    </location>
</feature>
<dbReference type="InterPro" id="IPR009091">
    <property type="entry name" value="RCC1/BLIP-II"/>
</dbReference>
<dbReference type="Pfam" id="PF13540">
    <property type="entry name" value="RCC1_2"/>
    <property type="match status" value="1"/>
</dbReference>
<dbReference type="InterPro" id="IPR000408">
    <property type="entry name" value="Reg_chr_condens"/>
</dbReference>
<comment type="caution">
    <text evidence="4">The sequence shown here is derived from an EMBL/GenBank/DDBJ whole genome shotgun (WGS) entry which is preliminary data.</text>
</comment>
<feature type="compositionally biased region" description="Basic and acidic residues" evidence="3">
    <location>
        <begin position="53"/>
        <end position="62"/>
    </location>
</feature>
<dbReference type="SUPFAM" id="SSF50985">
    <property type="entry name" value="RCC1/BLIP-II"/>
    <property type="match status" value="1"/>
</dbReference>
<feature type="repeat" description="RCC1" evidence="2">
    <location>
        <begin position="130"/>
        <end position="200"/>
    </location>
</feature>